<evidence type="ECO:0000256" key="3">
    <source>
        <dbReference type="ARBA" id="ARBA00022840"/>
    </source>
</evidence>
<dbReference type="GO" id="GO:0046872">
    <property type="term" value="F:metal ion binding"/>
    <property type="evidence" value="ECO:0007669"/>
    <property type="project" value="InterPro"/>
</dbReference>
<dbReference type="SMART" id="SM01209">
    <property type="entry name" value="GARS_A"/>
    <property type="match status" value="1"/>
</dbReference>
<evidence type="ECO:0000256" key="4">
    <source>
        <dbReference type="PROSITE-ProRule" id="PRU00409"/>
    </source>
</evidence>
<dbReference type="PANTHER" id="PTHR43585">
    <property type="entry name" value="FUMIPYRROLE BIOSYNTHESIS PROTEIN C"/>
    <property type="match status" value="1"/>
</dbReference>
<dbReference type="Pfam" id="PF18603">
    <property type="entry name" value="LAL_C2"/>
    <property type="match status" value="1"/>
</dbReference>
<sequence length="403" mass="44406">MKKILILGAGIYQVPLIRAAKRMGLYTIVASIPGNYPGFPLADKVCYENTVDHEAILKIAREENVDGIVTAGTDVAVITIGRVCDALGLRGLSAEAAEIASNKLAMKSRYEEYGVRTARFRKIPFAREDYEELLEGLEFPLIFKSVDSSGSRGITRVDSPADFREARHNALENTRSDYFIAEEFIEGDEFGAQAFVQDGKVEFILPHGDYVFRGDTGVPVGHYAPFETDRACAPDVREQLEKAIAAMKLDNCAINADFIMRDGKTYVLELGGRSGATCLAELVSIYYGFDYYEKILRVALGEHVDFRAIKDDSGRPRLTPNASMLLTSDRDGVILSQENRNDPSDPDIVQIQFDYAPGDSVHAFRVGPHRIGHVITKGDTLGAAVEKLHQALEHIDIRVAGEA</sequence>
<organism evidence="6 7">
    <name type="scientific">Hornefia porci</name>
    <dbReference type="NCBI Taxonomy" id="2652292"/>
    <lineage>
        <taxon>Bacteria</taxon>
        <taxon>Bacillati</taxon>
        <taxon>Bacillota</taxon>
        <taxon>Clostridia</taxon>
        <taxon>Peptostreptococcales</taxon>
        <taxon>Anaerovoracaceae</taxon>
        <taxon>Hornefia</taxon>
    </lineage>
</organism>
<dbReference type="GO" id="GO:0016874">
    <property type="term" value="F:ligase activity"/>
    <property type="evidence" value="ECO:0007669"/>
    <property type="project" value="UniProtKB-KW"/>
</dbReference>
<name>A0A1Q9JIH7_9FIRM</name>
<accession>A0A1Q9JIH7</accession>
<evidence type="ECO:0000259" key="5">
    <source>
        <dbReference type="PROSITE" id="PS50975"/>
    </source>
</evidence>
<dbReference type="InterPro" id="IPR040570">
    <property type="entry name" value="LAL_C2"/>
</dbReference>
<dbReference type="RefSeq" id="WP_075713207.1">
    <property type="nucleotide sequence ID" value="NZ_MJIE01000001.1"/>
</dbReference>
<dbReference type="SUPFAM" id="SSF52440">
    <property type="entry name" value="PreATP-grasp domain"/>
    <property type="match status" value="1"/>
</dbReference>
<dbReference type="InterPro" id="IPR013815">
    <property type="entry name" value="ATP_grasp_subdomain_1"/>
</dbReference>
<evidence type="ECO:0000313" key="7">
    <source>
        <dbReference type="Proteomes" id="UP000187404"/>
    </source>
</evidence>
<dbReference type="Gene3D" id="3.30.1490.20">
    <property type="entry name" value="ATP-grasp fold, A domain"/>
    <property type="match status" value="1"/>
</dbReference>
<dbReference type="GO" id="GO:0005524">
    <property type="term" value="F:ATP binding"/>
    <property type="evidence" value="ECO:0007669"/>
    <property type="project" value="UniProtKB-UniRule"/>
</dbReference>
<evidence type="ECO:0000256" key="1">
    <source>
        <dbReference type="ARBA" id="ARBA00022598"/>
    </source>
</evidence>
<dbReference type="PROSITE" id="PS50975">
    <property type="entry name" value="ATP_GRASP"/>
    <property type="match status" value="1"/>
</dbReference>
<reference evidence="6 7" key="1">
    <citation type="journal article" date="2016" name="Appl. Environ. Microbiol.">
        <title>Function and Phylogeny of Bacterial Butyryl Coenzyme A:Acetate Transferases and Their Diversity in the Proximal Colon of Swine.</title>
        <authorList>
            <person name="Trachsel J."/>
            <person name="Bayles D.O."/>
            <person name="Looft T."/>
            <person name="Levine U.Y."/>
            <person name="Allen H.K."/>
        </authorList>
    </citation>
    <scope>NUCLEOTIDE SEQUENCE [LARGE SCALE GENOMIC DNA]</scope>
    <source>
        <strain evidence="6 7">68-3-10</strain>
    </source>
</reference>
<dbReference type="SUPFAM" id="SSF56059">
    <property type="entry name" value="Glutathione synthetase ATP-binding domain-like"/>
    <property type="match status" value="1"/>
</dbReference>
<proteinExistence type="predicted"/>
<dbReference type="OrthoDB" id="9803907at2"/>
<dbReference type="STRING" id="1261640.BHK98_08015"/>
<keyword evidence="3 4" id="KW-0067">ATP-binding</keyword>
<comment type="caution">
    <text evidence="6">The sequence shown here is derived from an EMBL/GenBank/DDBJ whole genome shotgun (WGS) entry which is preliminary data.</text>
</comment>
<dbReference type="Gene3D" id="3.30.470.20">
    <property type="entry name" value="ATP-grasp fold, B domain"/>
    <property type="match status" value="1"/>
</dbReference>
<gene>
    <name evidence="6" type="ORF">BHK98_08015</name>
</gene>
<dbReference type="InterPro" id="IPR016185">
    <property type="entry name" value="PreATP-grasp_dom_sf"/>
</dbReference>
<dbReference type="InterPro" id="IPR011761">
    <property type="entry name" value="ATP-grasp"/>
</dbReference>
<dbReference type="Pfam" id="PF13535">
    <property type="entry name" value="ATP-grasp_4"/>
    <property type="match status" value="1"/>
</dbReference>
<feature type="domain" description="ATP-grasp" evidence="5">
    <location>
        <begin position="107"/>
        <end position="300"/>
    </location>
</feature>
<dbReference type="AlphaFoldDB" id="A0A1Q9JIH7"/>
<keyword evidence="2 4" id="KW-0547">Nucleotide-binding</keyword>
<protein>
    <submittedName>
        <fullName evidence="6">Carboxylate--amine ligase</fullName>
    </submittedName>
</protein>
<evidence type="ECO:0000256" key="2">
    <source>
        <dbReference type="ARBA" id="ARBA00022741"/>
    </source>
</evidence>
<dbReference type="PANTHER" id="PTHR43585:SF2">
    <property type="entry name" value="ATP-GRASP ENZYME FSQD"/>
    <property type="match status" value="1"/>
</dbReference>
<keyword evidence="7" id="KW-1185">Reference proteome</keyword>
<keyword evidence="1 6" id="KW-0436">Ligase</keyword>
<dbReference type="EMBL" id="MJIE01000001">
    <property type="protein sequence ID" value="OLR56010.1"/>
    <property type="molecule type" value="Genomic_DNA"/>
</dbReference>
<evidence type="ECO:0000313" key="6">
    <source>
        <dbReference type="EMBL" id="OLR56010.1"/>
    </source>
</evidence>
<dbReference type="Gene3D" id="3.40.50.20">
    <property type="match status" value="1"/>
</dbReference>
<dbReference type="Proteomes" id="UP000187404">
    <property type="component" value="Unassembled WGS sequence"/>
</dbReference>
<dbReference type="InterPro" id="IPR052032">
    <property type="entry name" value="ATP-dep_AA_Ligase"/>
</dbReference>